<name>A0A7M7P4S6_STRPU</name>
<feature type="domain" description="Fibronectin type-III" evidence="3">
    <location>
        <begin position="16"/>
        <end position="114"/>
    </location>
</feature>
<sequence>MLVFREGCLIEAYPNRPGPVTVITVEQVSLIVGFEEPPLATNFDSYEVSFSQDGSNIEVSAGSAGVNDTMFRVEGLNPDTLYTIYVRTVSGTGPSRSVSEPSTVQEATSSTLELGQIIVQTVDTTSITFTYGVNNSLAGEVSFLPTRSPSDGTIRHIAAERRVFLTGLIPGKSYTLTLNVVGGDDTVYTESTRTVPLQPPFVTLVARYVDATLTWGVPTGSIVNGYEVSVDGAMYKDVPGDTRSLVIEGLKPATSYEVQVRSVSEDLNARRTSSPSTRSTTTQTALCCTIRESVTSTTVDVYFGELDGEVVAYVATLEDSEGPVINDELLNSPVASFDNLDPSEVHTLSINSLIPPFESLSRTFRTNPPSPGDITIQEITSTSIRVSWDRAADDLTTVTGYVLSYVDASGLETETVSKPCDPNEYTLTGLNPDSYYKIIVKTQLMEAGVFPEQEGDDDSSVQFNTEPVPEDTIVVQRRTTTTLGIVWNAEGLSGQLIRYRRVDSDDVEQSVPASGNTATLGNLLPGTLYSFQLSISGFTVASGIGRTVPRQPGTLSLTETTSTELFIEWPQETGNADFYRITVSPLNMADCPEKTEQTTDLRSVTLNRLFPQTTYLVTVRAVAGISQDQTESTAQSNTFTTADALEGEVFLINRTSYSMEILFEPITAPSSTFPHVVTITPAPNDGVGDLLIQGNDRIVDIDNLTPGQTYSITIRRNEVPGPVRQITTIPRPPQEVGIWIAKTTQTSLTALWEHPLRPSSTSPIPLVDQYVMEVTRDGNPAGSQTVDGEVTAATVDGLEVSTEYDVHVTSLAGVGVDNVRSETVTLTASTVTPLPGQILVIAYTITTIDFVWGDSSEEAGFVRDDVTYLPLTTNSNYEPTGTRRGRLTVLTPGALYNIRLDVVSSAPQDDTTSQRTVPLPPTDLIVLSRTQLSVTFSWTLGNTELDNFTISYMLRDDNVEVTVNPGLTTYELTNLEPDTAYSFSMVTVSGDEQSLEVTTNGATDPLASNTILAAETTDSSIKAWFTPISGAAGPYGVAVPGRADLTIQDNEPLTFTLTGLSPSSVYDIDVYRSNQEYTDSVRTNPPNPGEVTSLEGGRFAVEFSFSAGVPAEAINSYQIYRQGDGMSRVLGNPSCCNRVLLATLLATAPLSFEDTGLNPNTTYMYEISSLLNAADGFPLQMSNQVQLVDVVTDELPAGTVDVRETTTTTINLVWLTTDLNSLAFFISYKPTHETQQTQRTLSVSPEIVYAEYTLDSLTAGELYTIRIQNGDNDLNDEITQRTWPNAITQLTSSLTTSTNITLNWNSAPRVVSYYEVAYDPPNGKSPRRTDVRADEPRTLTLSGLFPDSQYTVTVVTWSGTGEDATSSTPFSVMFNTAPIQPLQVIVRFVNETEAQLTWGLVLGEDTYIITVDDSGLDPVSSQVTVPEGETPLSVRKGLTPGSLYTAIVQTTKANGRDQQFRTSPYPPTDLDVTESTPTSISVAWAPPRAGGVFDEYILSYSIGDRIRTEVGRFAPDVTTATINNLNTATTYNIYLVTEANDGGFPQSSDVITREGRTEIPAPGEIIIINRTPTSFRFQWGPSTMEDVSYITTYRPSDGSKLDTLSIRQSDVTGAIPGRLYELTVFVLPGEQQETGLVRTLPSSPVLLAATVVDYVSVTLVWIPGSGEYTGFIISYKPTAGIKYIDVAEVDQDVRTWKVEGLSPDVSYDFQVVAVSGETDTTYSEPTRKTNTMTLSITADAFVVLDYNSTSITVAWRDTNTNIIVSIDPQDDEARNVNVGERPVHTFTGLNSSTAYTITSLSQLQNLETQVRTNPASPSNLEVSKTSTSFSIKWEAAESEVSQYKVDVKCADMSCSFNGVIYPNERLVYELEGLFYLREYLVTVSSCLDADSQFAEQMGEEPLESSIVTDDVPVDEIVVQETTTDSITIFYATGNRRGFVEAIYLAGTPALVGSNTFVTGAVVEKTFNGLTPGMLYTIRITELTNTIMQRTVNVRTRPIAPSSIFGSPTSTVIPVAWLASPGPISFYEVTYSPPDGTTPAVSREDARGTLSLDIVTLLPQKVYTVFVRAVAGVDNMPSISEAVSGTFETLPAQPGEIILRRITTDTITYTLSEVPSVLQYIVQLNIGTDLQSANPHVLPNVEGEFDELTPGQLYTLVLTVPGTQGDLATIQVRTDPNPPGSVSVELTSVPYSSLLAEWEAPPAGSLSGYEVRVRPADQVLTTVWDVVDSSTTELLLDNLLPEVNYTVEVRTISAGEGFSSTSDPTEAMGRTAPFPEAILLVTGYDTTTISVTWRKKEGVDYLVQFIEVGQELGEDFQGLVQSSSSTSTILSFRYTDLVPGRNYELIVRSNDQSEDTIRVSQRTMPSPPMNAAAAPLSAESIRVAWTAATNDFEFYEVTFYPAADMTDSTAMTIPRDQFSVDIDSLLADTEYVFDIRSVSGSGNSLQKSAAITASAATEPIIMRLFSAVENVLLIDFTPIVGIFDDYRYGYRALPSGTITYEPLDSGTSQFGIQGLRSGALYEITLDTRRGAIYTEVDRIQARTRPSAPRLISPVRDFDDNSFTLEWLAPSTAQVDFDGFRVIYTPADGALESPLLLDKTRTSLFLTRLEPATEYMVTLVSVSGQGSTQQVSFEENVSVTTAAGVPGGVNIKELTETSIRITWNSAPSVTYIPTITPDEGTTGILGDEAAIFEELTPGQLYTLTMTQIGGSSGPSTQQYTLPNAPMDVAISRTTAFELDVSWSPPALGFYNSFSLTYSQVGASEVTTIPVPASDTPSVTLPDLLPETSYAVSVVSVRGTISSQPAETSGTTGRAPEGVPVLVERTTTTISISWGASMDALATGYQLRIRTEGGTSILFNLGQALTTYTFMNLESGTYYIISLQIVGLSEAPQELPVTTYPQTPGAIQILRTTQTSITFAWGSAGGNFDLYSINLYPDGSQTAFLQDVPRGSDLTVSKNYLAPGTLYRIEIYAVTGSTRSALRDTTASTAMELLVFITIDAFGVALSWPNAPDFSNYYLEYDPSNGMPPSPVPTTQDSVFLNSLTPGQVYNFALSSGTPETGTQSLVRATYVLAPLAPTMEIMILSPTTILIKILPASAGVLDYYRVGVTARQTGLGVGQNGVASFNIPREACPDVVITDLVPGGMYDVEVVAVSGETNSAVSSMDVSLDTMVAGQLTVSDRTTNSLEVVWGAVTGRTFTNYVVNLFIGNTRTQTRSQGINEERKVLFEGLLPGTEYSLNLAVEGDAITQSTILTATAPLTPGSLSFLSVEGQEVTLAWPARNSQVDSYELCWTPSSQTRSPTADATQELLTLEQSDVEYTISLYAVVSVGVGDEVKTIRSDAITCFITLSEGLEGELNVTDFTSDSISVEWSEVVSINFENYRLQATPEGDGSPIVAVIPPEGPRMHTFENLIPGVRYTINNIFEGSDPMVTRTVHQRTRPNPVSGLTVADLTPQSITVTWQHATGSFNDYIVTYTLSDDPMMVIYADRIPSDGTRVSVIDGLLPDTSYVVTVYTSSGTDADQTTSTEEFVQARTSKGSPLYDSFTLDILNCLKNPMR</sequence>
<reference evidence="4" key="2">
    <citation type="submission" date="2021-01" db="UniProtKB">
        <authorList>
            <consortium name="EnsemblMetazoa"/>
        </authorList>
    </citation>
    <scope>IDENTIFICATION</scope>
</reference>
<feature type="domain" description="Fibronectin type-III" evidence="3">
    <location>
        <begin position="3170"/>
        <end position="3258"/>
    </location>
</feature>
<keyword evidence="5" id="KW-1185">Reference proteome</keyword>
<dbReference type="RefSeq" id="XP_030846266.1">
    <property type="nucleotide sequence ID" value="XM_030990406.1"/>
</dbReference>
<feature type="domain" description="Fibronectin type-III" evidence="3">
    <location>
        <begin position="1816"/>
        <end position="1911"/>
    </location>
</feature>
<dbReference type="KEGG" id="spu:100893781"/>
<accession>A0A7M7P4S6</accession>
<feature type="domain" description="Fibronectin type-III" evidence="3">
    <location>
        <begin position="3441"/>
        <end position="3536"/>
    </location>
</feature>
<feature type="domain" description="Fibronectin type-III" evidence="3">
    <location>
        <begin position="1286"/>
        <end position="1379"/>
    </location>
</feature>
<dbReference type="OrthoDB" id="261433at2759"/>
<feature type="domain" description="Fibronectin type-III" evidence="3">
    <location>
        <begin position="1996"/>
        <end position="2091"/>
    </location>
</feature>
<dbReference type="InterPro" id="IPR013783">
    <property type="entry name" value="Ig-like_fold"/>
</dbReference>
<feature type="domain" description="Fibronectin type-III" evidence="3">
    <location>
        <begin position="3351"/>
        <end position="3440"/>
    </location>
</feature>
<dbReference type="InParanoid" id="A0A7M7P4S6"/>
<dbReference type="Gene3D" id="2.60.40.10">
    <property type="entry name" value="Immunoglobulins"/>
    <property type="match status" value="23"/>
</dbReference>
<feature type="domain" description="Fibronectin type-III" evidence="3">
    <location>
        <begin position="370"/>
        <end position="468"/>
    </location>
</feature>
<dbReference type="EnsemblMetazoa" id="XM_030990406">
    <property type="protein sequence ID" value="XP_030846266"/>
    <property type="gene ID" value="LOC100893781"/>
</dbReference>
<evidence type="ECO:0000259" key="3">
    <source>
        <dbReference type="PROSITE" id="PS50853"/>
    </source>
</evidence>
<dbReference type="GeneID" id="100893781"/>
<feature type="domain" description="Fibronectin type-III" evidence="3">
    <location>
        <begin position="2177"/>
        <end position="2273"/>
    </location>
</feature>
<feature type="domain" description="Fibronectin type-III" evidence="3">
    <location>
        <begin position="1466"/>
        <end position="1560"/>
    </location>
</feature>
<evidence type="ECO:0000313" key="4">
    <source>
        <dbReference type="EnsemblMetazoa" id="XP_030846266"/>
    </source>
</evidence>
<dbReference type="OMA" id="QFNGTEM"/>
<feature type="domain" description="Fibronectin type-III" evidence="3">
    <location>
        <begin position="551"/>
        <end position="644"/>
    </location>
</feature>
<keyword evidence="1" id="KW-0677">Repeat</keyword>
<proteinExistence type="predicted"/>
<feature type="domain" description="Fibronectin type-III" evidence="3">
    <location>
        <begin position="732"/>
        <end position="835"/>
    </location>
</feature>
<feature type="domain" description="Fibronectin type-III" evidence="3">
    <location>
        <begin position="2900"/>
        <end position="2990"/>
    </location>
</feature>
<feature type="domain" description="Fibronectin type-III" evidence="3">
    <location>
        <begin position="2366"/>
        <end position="2459"/>
    </location>
</feature>
<reference evidence="5" key="1">
    <citation type="submission" date="2015-02" db="EMBL/GenBank/DDBJ databases">
        <title>Genome sequencing for Strongylocentrotus purpuratus.</title>
        <authorList>
            <person name="Murali S."/>
            <person name="Liu Y."/>
            <person name="Vee V."/>
            <person name="English A."/>
            <person name="Wang M."/>
            <person name="Skinner E."/>
            <person name="Han Y."/>
            <person name="Muzny D.M."/>
            <person name="Worley K.C."/>
            <person name="Gibbs R.A."/>
        </authorList>
    </citation>
    <scope>NUCLEOTIDE SEQUENCE</scope>
</reference>
<feature type="region of interest" description="Disordered" evidence="2">
    <location>
        <begin position="1455"/>
        <end position="1474"/>
    </location>
</feature>
<dbReference type="InterPro" id="IPR050991">
    <property type="entry name" value="ECM_Regulatory_Proteins"/>
</dbReference>
<dbReference type="CDD" id="cd00063">
    <property type="entry name" value="FN3"/>
    <property type="match status" value="14"/>
</dbReference>
<dbReference type="SUPFAM" id="SSF49265">
    <property type="entry name" value="Fibronectin type III"/>
    <property type="match status" value="22"/>
</dbReference>
<protein>
    <recommendedName>
        <fullName evidence="3">Fibronectin type-III domain-containing protein</fullName>
    </recommendedName>
</protein>
<dbReference type="PANTHER" id="PTHR46708">
    <property type="entry name" value="TENASCIN"/>
    <property type="match status" value="1"/>
</dbReference>
<dbReference type="PANTHER" id="PTHR46708:SF2">
    <property type="entry name" value="FIBRONECTIN TYPE-III DOMAIN-CONTAINING PROTEIN"/>
    <property type="match status" value="1"/>
</dbReference>
<dbReference type="InterPro" id="IPR036116">
    <property type="entry name" value="FN3_sf"/>
</dbReference>
<dbReference type="InterPro" id="IPR003961">
    <property type="entry name" value="FN3_dom"/>
</dbReference>
<evidence type="ECO:0000256" key="2">
    <source>
        <dbReference type="SAM" id="MobiDB-lite"/>
    </source>
</evidence>
<feature type="domain" description="Fibronectin type-III" evidence="3">
    <location>
        <begin position="1640"/>
        <end position="1740"/>
    </location>
</feature>
<feature type="domain" description="Fibronectin type-III" evidence="3">
    <location>
        <begin position="2722"/>
        <end position="2815"/>
    </location>
</feature>
<feature type="domain" description="Fibronectin type-III" evidence="3">
    <location>
        <begin position="920"/>
        <end position="1007"/>
    </location>
</feature>
<organism evidence="4 5">
    <name type="scientific">Strongylocentrotus purpuratus</name>
    <name type="common">Purple sea urchin</name>
    <dbReference type="NCBI Taxonomy" id="7668"/>
    <lineage>
        <taxon>Eukaryota</taxon>
        <taxon>Metazoa</taxon>
        <taxon>Echinodermata</taxon>
        <taxon>Eleutherozoa</taxon>
        <taxon>Echinozoa</taxon>
        <taxon>Echinoidea</taxon>
        <taxon>Euechinoidea</taxon>
        <taxon>Echinacea</taxon>
        <taxon>Camarodonta</taxon>
        <taxon>Echinidea</taxon>
        <taxon>Strongylocentrotidae</taxon>
        <taxon>Strongylocentrotus</taxon>
    </lineage>
</organism>
<dbReference type="SMART" id="SM00060">
    <property type="entry name" value="FN3"/>
    <property type="match status" value="37"/>
</dbReference>
<evidence type="ECO:0000256" key="1">
    <source>
        <dbReference type="ARBA" id="ARBA00022737"/>
    </source>
</evidence>
<feature type="domain" description="Fibronectin type-III" evidence="3">
    <location>
        <begin position="2543"/>
        <end position="2642"/>
    </location>
</feature>
<feature type="domain" description="Fibronectin type-III" evidence="3">
    <location>
        <begin position="196"/>
        <end position="287"/>
    </location>
</feature>
<dbReference type="PROSITE" id="PS50853">
    <property type="entry name" value="FN3"/>
    <property type="match status" value="19"/>
</dbReference>
<dbReference type="Proteomes" id="UP000007110">
    <property type="component" value="Unassembled WGS sequence"/>
</dbReference>
<dbReference type="Pfam" id="PF00041">
    <property type="entry name" value="fn3"/>
    <property type="match status" value="15"/>
</dbReference>
<evidence type="ECO:0000313" key="5">
    <source>
        <dbReference type="Proteomes" id="UP000007110"/>
    </source>
</evidence>